<feature type="compositionally biased region" description="Low complexity" evidence="1">
    <location>
        <begin position="10"/>
        <end position="36"/>
    </location>
</feature>
<name>A0A1Y6M311_ZYMTR</name>
<dbReference type="Proteomes" id="UP000215453">
    <property type="component" value="Chromosome 14"/>
</dbReference>
<dbReference type="EMBL" id="LT882689">
    <property type="protein sequence ID" value="SMY30140.1"/>
    <property type="molecule type" value="Genomic_DNA"/>
</dbReference>
<protein>
    <submittedName>
        <fullName evidence="2">Uncharacterized protein</fullName>
    </submittedName>
</protein>
<feature type="region of interest" description="Disordered" evidence="1">
    <location>
        <begin position="1"/>
        <end position="37"/>
    </location>
</feature>
<accession>A0A1Y6M311</accession>
<sequence length="80" mass="8787">MPHPHPSPCPSSLSPSQSPAHQHPYTHSSSLLSYSPSSPPHIVGGMGVLHRWVWSGDEENQAPKSSLAKVTYYHFKRSTV</sequence>
<evidence type="ECO:0000313" key="2">
    <source>
        <dbReference type="EMBL" id="SMY30140.1"/>
    </source>
</evidence>
<proteinExistence type="predicted"/>
<dbReference type="AlphaFoldDB" id="A0A1Y6M311"/>
<reference evidence="2 3" key="1">
    <citation type="submission" date="2016-10" db="EMBL/GenBank/DDBJ databases">
        <authorList>
            <person name="Varghese N."/>
        </authorList>
    </citation>
    <scope>NUCLEOTIDE SEQUENCE [LARGE SCALE GENOMIC DNA]</scope>
</reference>
<gene>
    <name evidence="2" type="ORF">ZT1A5_G11590</name>
</gene>
<evidence type="ECO:0000256" key="1">
    <source>
        <dbReference type="SAM" id="MobiDB-lite"/>
    </source>
</evidence>
<organism evidence="2 3">
    <name type="scientific">Zymoseptoria tritici ST99CH_1A5</name>
    <dbReference type="NCBI Taxonomy" id="1276529"/>
    <lineage>
        <taxon>Eukaryota</taxon>
        <taxon>Fungi</taxon>
        <taxon>Dikarya</taxon>
        <taxon>Ascomycota</taxon>
        <taxon>Pezizomycotina</taxon>
        <taxon>Dothideomycetes</taxon>
        <taxon>Dothideomycetidae</taxon>
        <taxon>Mycosphaerellales</taxon>
        <taxon>Mycosphaerellaceae</taxon>
        <taxon>Zymoseptoria</taxon>
    </lineage>
</organism>
<evidence type="ECO:0000313" key="3">
    <source>
        <dbReference type="Proteomes" id="UP000215453"/>
    </source>
</evidence>